<evidence type="ECO:0000313" key="12">
    <source>
        <dbReference type="EMBL" id="THF67144.1"/>
    </source>
</evidence>
<dbReference type="PROSITE" id="PS50109">
    <property type="entry name" value="HIS_KIN"/>
    <property type="match status" value="1"/>
</dbReference>
<dbReference type="GO" id="GO:0005886">
    <property type="term" value="C:plasma membrane"/>
    <property type="evidence" value="ECO:0007669"/>
    <property type="project" value="UniProtKB-SubCell"/>
</dbReference>
<comment type="caution">
    <text evidence="12">The sequence shown here is derived from an EMBL/GenBank/DDBJ whole genome shotgun (WGS) entry which is preliminary data.</text>
</comment>
<dbReference type="SUPFAM" id="SSF55874">
    <property type="entry name" value="ATPase domain of HSP90 chaperone/DNA topoisomerase II/histidine kinase"/>
    <property type="match status" value="1"/>
</dbReference>
<dbReference type="GO" id="GO:0000155">
    <property type="term" value="F:phosphorelay sensor kinase activity"/>
    <property type="evidence" value="ECO:0007669"/>
    <property type="project" value="InterPro"/>
</dbReference>
<dbReference type="Gene3D" id="3.30.565.10">
    <property type="entry name" value="Histidine kinase-like ATPase, C-terminal domain"/>
    <property type="match status" value="1"/>
</dbReference>
<evidence type="ECO:0000256" key="1">
    <source>
        <dbReference type="ARBA" id="ARBA00000085"/>
    </source>
</evidence>
<name>A0A4V3WCH7_9RHOO</name>
<feature type="transmembrane region" description="Helical" evidence="10">
    <location>
        <begin position="161"/>
        <end position="180"/>
    </location>
</feature>
<keyword evidence="8 12" id="KW-0418">Kinase</keyword>
<evidence type="ECO:0000256" key="8">
    <source>
        <dbReference type="ARBA" id="ARBA00022777"/>
    </source>
</evidence>
<comment type="subcellular location">
    <subcellularLocation>
        <location evidence="2">Cell membrane</location>
        <topology evidence="2">Multi-pass membrane protein</topology>
    </subcellularLocation>
</comment>
<dbReference type="InterPro" id="IPR003661">
    <property type="entry name" value="HisK_dim/P_dom"/>
</dbReference>
<dbReference type="PRINTS" id="PR00344">
    <property type="entry name" value="BCTRLSENSOR"/>
</dbReference>
<feature type="domain" description="Histidine kinase" evidence="11">
    <location>
        <begin position="215"/>
        <end position="420"/>
    </location>
</feature>
<dbReference type="Gene3D" id="1.10.287.130">
    <property type="match status" value="1"/>
</dbReference>
<evidence type="ECO:0000256" key="2">
    <source>
        <dbReference type="ARBA" id="ARBA00004651"/>
    </source>
</evidence>
<dbReference type="InterPro" id="IPR036097">
    <property type="entry name" value="HisK_dim/P_sf"/>
</dbReference>
<protein>
    <recommendedName>
        <fullName evidence="3">histidine kinase</fullName>
        <ecNumber evidence="3">2.7.13.3</ecNumber>
    </recommendedName>
</protein>
<dbReference type="GO" id="GO:0005524">
    <property type="term" value="F:ATP binding"/>
    <property type="evidence" value="ECO:0007669"/>
    <property type="project" value="UniProtKB-KW"/>
</dbReference>
<evidence type="ECO:0000256" key="3">
    <source>
        <dbReference type="ARBA" id="ARBA00012438"/>
    </source>
</evidence>
<accession>A0A4V3WCH7</accession>
<feature type="transmembrane region" description="Helical" evidence="10">
    <location>
        <begin position="27"/>
        <end position="46"/>
    </location>
</feature>
<keyword evidence="10" id="KW-1133">Transmembrane helix</keyword>
<evidence type="ECO:0000256" key="7">
    <source>
        <dbReference type="ARBA" id="ARBA00022741"/>
    </source>
</evidence>
<keyword evidence="7" id="KW-0547">Nucleotide-binding</keyword>
<keyword evidence="5" id="KW-0597">Phosphoprotein</keyword>
<keyword evidence="13" id="KW-1185">Reference proteome</keyword>
<reference evidence="12 13" key="1">
    <citation type="submission" date="2019-04" db="EMBL/GenBank/DDBJ databases">
        <title>Azoarcus nasutitermitis sp. nov. isolated from termite nest.</title>
        <authorList>
            <person name="Lin S.-Y."/>
            <person name="Hameed A."/>
            <person name="Hsu Y.-H."/>
            <person name="Young C.-C."/>
        </authorList>
    </citation>
    <scope>NUCLEOTIDE SEQUENCE [LARGE SCALE GENOMIC DNA]</scope>
    <source>
        <strain evidence="12 13">CC-YHH838</strain>
    </source>
</reference>
<dbReference type="InterPro" id="IPR004358">
    <property type="entry name" value="Sig_transdc_His_kin-like_C"/>
</dbReference>
<dbReference type="Pfam" id="PF02518">
    <property type="entry name" value="HATPase_c"/>
    <property type="match status" value="1"/>
</dbReference>
<evidence type="ECO:0000256" key="9">
    <source>
        <dbReference type="ARBA" id="ARBA00022840"/>
    </source>
</evidence>
<proteinExistence type="predicted"/>
<feature type="transmembrane region" description="Helical" evidence="10">
    <location>
        <begin position="111"/>
        <end position="141"/>
    </location>
</feature>
<dbReference type="InterPro" id="IPR005467">
    <property type="entry name" value="His_kinase_dom"/>
</dbReference>
<feature type="transmembrane region" description="Helical" evidence="10">
    <location>
        <begin position="53"/>
        <end position="73"/>
    </location>
</feature>
<keyword evidence="9" id="KW-0067">ATP-binding</keyword>
<keyword evidence="10" id="KW-0472">Membrane</keyword>
<dbReference type="PANTHER" id="PTHR44936:SF10">
    <property type="entry name" value="SENSOR PROTEIN RSTB"/>
    <property type="match status" value="1"/>
</dbReference>
<evidence type="ECO:0000259" key="11">
    <source>
        <dbReference type="PROSITE" id="PS50109"/>
    </source>
</evidence>
<evidence type="ECO:0000256" key="4">
    <source>
        <dbReference type="ARBA" id="ARBA00022475"/>
    </source>
</evidence>
<dbReference type="AlphaFoldDB" id="A0A4V3WCH7"/>
<comment type="catalytic activity">
    <reaction evidence="1">
        <text>ATP + protein L-histidine = ADP + protein N-phospho-L-histidine.</text>
        <dbReference type="EC" id="2.7.13.3"/>
    </reaction>
</comment>
<evidence type="ECO:0000313" key="13">
    <source>
        <dbReference type="Proteomes" id="UP000308430"/>
    </source>
</evidence>
<dbReference type="EMBL" id="SSOC01000001">
    <property type="protein sequence ID" value="THF67144.1"/>
    <property type="molecule type" value="Genomic_DNA"/>
</dbReference>
<keyword evidence="4" id="KW-1003">Cell membrane</keyword>
<dbReference type="InterPro" id="IPR003594">
    <property type="entry name" value="HATPase_dom"/>
</dbReference>
<dbReference type="SUPFAM" id="SSF47384">
    <property type="entry name" value="Homodimeric domain of signal transducing histidine kinase"/>
    <property type="match status" value="1"/>
</dbReference>
<evidence type="ECO:0000256" key="6">
    <source>
        <dbReference type="ARBA" id="ARBA00022679"/>
    </source>
</evidence>
<dbReference type="SMART" id="SM00387">
    <property type="entry name" value="HATPase_c"/>
    <property type="match status" value="1"/>
</dbReference>
<dbReference type="CDD" id="cd00082">
    <property type="entry name" value="HisKA"/>
    <property type="match status" value="1"/>
</dbReference>
<dbReference type="RefSeq" id="WP_136346553.1">
    <property type="nucleotide sequence ID" value="NZ_SSOC01000001.1"/>
</dbReference>
<sequence>MKTFPDTESTAQPLGRVQFARLVQLRWLSVGCMALAAFALPPLLGIELPQAHLLAVALVLAAANLFSIAWAAYRPAHGAPVLFGQLAADLAGWSVFLYFSGGATNPLISLLLPLVAIGAAILPAALGWLLAALAVAAYSLLWHLNRPVAFHNHADAMHWHLAGMGFTFALSTVVVVWFVARATAALRRRERELAAAREARARDERIVALGNLAASAAHKLGTPLGTLRILIDELERSQPAGAPAREDLALMREQVEHCKQILGGLTADAGALRAEGGAAMPAEDWVGGVVRRWQALRPHVTARLHCDGDLAHTRIVADATLGEALHTLIDNAANADPQAVEIDARLRAGVLQIEVKDRGPGIPPPLLATLGHAPVAPGADGLGIGLFLARATLARLGGDLALGAREGGGTIARLTVPLESIRA</sequence>
<evidence type="ECO:0000256" key="5">
    <source>
        <dbReference type="ARBA" id="ARBA00022553"/>
    </source>
</evidence>
<keyword evidence="6" id="KW-0808">Transferase</keyword>
<dbReference type="PANTHER" id="PTHR44936">
    <property type="entry name" value="SENSOR PROTEIN CREC"/>
    <property type="match status" value="1"/>
</dbReference>
<keyword evidence="10" id="KW-0812">Transmembrane</keyword>
<evidence type="ECO:0000256" key="10">
    <source>
        <dbReference type="SAM" id="Phobius"/>
    </source>
</evidence>
<gene>
    <name evidence="12" type="ORF">E6C76_01810</name>
</gene>
<organism evidence="12 13">
    <name type="scientific">Pseudothauera nasutitermitis</name>
    <dbReference type="NCBI Taxonomy" id="2565930"/>
    <lineage>
        <taxon>Bacteria</taxon>
        <taxon>Pseudomonadati</taxon>
        <taxon>Pseudomonadota</taxon>
        <taxon>Betaproteobacteria</taxon>
        <taxon>Rhodocyclales</taxon>
        <taxon>Zoogloeaceae</taxon>
        <taxon>Pseudothauera</taxon>
    </lineage>
</organism>
<dbReference type="InterPro" id="IPR050980">
    <property type="entry name" value="2C_sensor_his_kinase"/>
</dbReference>
<dbReference type="Proteomes" id="UP000308430">
    <property type="component" value="Unassembled WGS sequence"/>
</dbReference>
<dbReference type="InterPro" id="IPR036890">
    <property type="entry name" value="HATPase_C_sf"/>
</dbReference>
<dbReference type="EC" id="2.7.13.3" evidence="3"/>
<dbReference type="SMART" id="SM00388">
    <property type="entry name" value="HisKA"/>
    <property type="match status" value="1"/>
</dbReference>
<dbReference type="OrthoDB" id="9785252at2"/>